<proteinExistence type="predicted"/>
<dbReference type="AlphaFoldDB" id="A0A519BBJ8"/>
<comment type="caution">
    <text evidence="2">The sequence shown here is derived from an EMBL/GenBank/DDBJ whole genome shotgun (WGS) entry which is preliminary data.</text>
</comment>
<dbReference type="Pfam" id="PF01464">
    <property type="entry name" value="SLT"/>
    <property type="match status" value="1"/>
</dbReference>
<dbReference type="PANTHER" id="PTHR37423">
    <property type="entry name" value="SOLUBLE LYTIC MUREIN TRANSGLYCOSYLASE-RELATED"/>
    <property type="match status" value="1"/>
</dbReference>
<dbReference type="InterPro" id="IPR023346">
    <property type="entry name" value="Lysozyme-like_dom_sf"/>
</dbReference>
<feature type="domain" description="Transglycosylase SLT" evidence="1">
    <location>
        <begin position="56"/>
        <end position="149"/>
    </location>
</feature>
<accession>A0A519BBJ8</accession>
<dbReference type="EMBL" id="SGBD01000002">
    <property type="protein sequence ID" value="RZD14588.1"/>
    <property type="molecule type" value="Genomic_DNA"/>
</dbReference>
<dbReference type="InterPro" id="IPR008258">
    <property type="entry name" value="Transglycosylase_SLT_dom_1"/>
</dbReference>
<reference evidence="2 3" key="1">
    <citation type="submission" date="2019-01" db="EMBL/GenBank/DDBJ databases">
        <title>Insights into ecological role of a new deltaproteobacterial order Candidatus Sinidesulfobacterales (Sva0485) by metagenomics and metatranscriptomics.</title>
        <authorList>
            <person name="Tan S."/>
            <person name="Liu J."/>
            <person name="Fang Y."/>
            <person name="Hedlund B.P."/>
            <person name="Lian Z.H."/>
            <person name="Huang L.Y."/>
            <person name="Li J.T."/>
            <person name="Huang L.N."/>
            <person name="Li W.J."/>
            <person name="Jiang H.C."/>
            <person name="Dong H.L."/>
            <person name="Shu W.S."/>
        </authorList>
    </citation>
    <scope>NUCLEOTIDE SEQUENCE [LARGE SCALE GENOMIC DNA]</scope>
    <source>
        <strain evidence="2">AP3</strain>
    </source>
</reference>
<dbReference type="Gene3D" id="1.10.530.10">
    <property type="match status" value="1"/>
</dbReference>
<evidence type="ECO:0000259" key="1">
    <source>
        <dbReference type="Pfam" id="PF01464"/>
    </source>
</evidence>
<dbReference type="SUPFAM" id="SSF53955">
    <property type="entry name" value="Lysozyme-like"/>
    <property type="match status" value="1"/>
</dbReference>
<name>A0A519BBJ8_9DELT</name>
<protein>
    <submittedName>
        <fullName evidence="2">Lytic transglycosylase domain-containing protein</fullName>
    </submittedName>
</protein>
<dbReference type="CDD" id="cd00254">
    <property type="entry name" value="LT-like"/>
    <property type="match status" value="1"/>
</dbReference>
<dbReference type="Proteomes" id="UP000320813">
    <property type="component" value="Unassembled WGS sequence"/>
</dbReference>
<gene>
    <name evidence="2" type="ORF">EVJ47_05320</name>
</gene>
<organism evidence="2 3">
    <name type="scientific">Candidatus Acidulodesulfobacterium ferriphilum</name>
    <dbReference type="NCBI Taxonomy" id="2597223"/>
    <lineage>
        <taxon>Bacteria</taxon>
        <taxon>Deltaproteobacteria</taxon>
        <taxon>Candidatus Acidulodesulfobacterales</taxon>
        <taxon>Candidatus Acidulodesulfobacterium</taxon>
    </lineage>
</organism>
<sequence length="186" mass="21819">MENFKIRFFLEKKSIFTALLWFTIFLNCISRAYVSFGFGFHRKGYKFSYKLFDKTIMFASNKYKIPALFLIAVIRAESNFNINAVSPEGAVGLMQVMPNTAKTMNLNAFNPLINIIAGAKYLRYCLTMFDYKPVPALACYNAGPGSVKIIYAKNRREFIIPPYRQTEIYIMRVYKYYDYYRKLLKH</sequence>
<dbReference type="PANTHER" id="PTHR37423:SF2">
    <property type="entry name" value="MEMBRANE-BOUND LYTIC MUREIN TRANSGLYCOSYLASE C"/>
    <property type="match status" value="1"/>
</dbReference>
<evidence type="ECO:0000313" key="2">
    <source>
        <dbReference type="EMBL" id="RZD14588.1"/>
    </source>
</evidence>
<evidence type="ECO:0000313" key="3">
    <source>
        <dbReference type="Proteomes" id="UP000320813"/>
    </source>
</evidence>